<dbReference type="OrthoDB" id="6602633at2759"/>
<dbReference type="SUPFAM" id="SSF48371">
    <property type="entry name" value="ARM repeat"/>
    <property type="match status" value="1"/>
</dbReference>
<dbReference type="GO" id="GO:0006974">
    <property type="term" value="P:DNA damage response"/>
    <property type="evidence" value="ECO:0007669"/>
    <property type="project" value="InterPro"/>
</dbReference>
<accession>A0A6A4J801</accession>
<dbReference type="AlphaFoldDB" id="A0A6A4J801"/>
<evidence type="ECO:0000313" key="4">
    <source>
        <dbReference type="EMBL" id="KAF6199185.1"/>
    </source>
</evidence>
<dbReference type="GO" id="GO:0008283">
    <property type="term" value="P:cell population proliferation"/>
    <property type="evidence" value="ECO:0007669"/>
    <property type="project" value="InterPro"/>
</dbReference>
<dbReference type="GO" id="GO:0005737">
    <property type="term" value="C:cytoplasm"/>
    <property type="evidence" value="ECO:0007669"/>
    <property type="project" value="UniProtKB-SubCell"/>
</dbReference>
<evidence type="ECO:0000313" key="5">
    <source>
        <dbReference type="Proteomes" id="UP000466442"/>
    </source>
</evidence>
<evidence type="ECO:0000256" key="3">
    <source>
        <dbReference type="ARBA" id="ARBA00061308"/>
    </source>
</evidence>
<dbReference type="PANTHER" id="PTHR21331">
    <property type="entry name" value="BRCA1-ASSOCIATED ATM ACTIVATOR 1"/>
    <property type="match status" value="1"/>
</dbReference>
<dbReference type="InterPro" id="IPR011989">
    <property type="entry name" value="ARM-like"/>
</dbReference>
<name>A0A6A4J801_APOLU</name>
<comment type="subcellular location">
    <subcellularLocation>
        <location evidence="1">Cytoplasm</location>
    </subcellularLocation>
</comment>
<comment type="caution">
    <text evidence="4">The sequence shown here is derived from an EMBL/GenBank/DDBJ whole genome shotgun (WGS) entry which is preliminary data.</text>
</comment>
<sequence>MPRMATRCGLQVSSSTARLPVKSVMDSNDSDMMPVVDAPSKKEVKSPFGLPERESEVYRKLILVLLKLLDPEFKTSDDTVLPKLLDFIKSQGGQSKSHHEVLMRILCEWLRKVCDSWSVLLEEAKVFALKVAGYVVHSPTGYGRFNSTGSLSTLLTHLQEGTMKHSNAVDLGYLCLIEPLLSSTEGRRLIADSGIWKDVVKMALTSASIYCLRESTKVLALMLSKSDVSTAETILKEITIVCISSTPPETNHGPVYSIYKENALVPKLSSLDEDRAVNTLNTCRVVFKSLMDEGYPAEKITYLVKSCQITDWSWSLINNKTPRRVLDAANRLLCILISLSWYQKKDENGQIPYEDSKYIMDTLLNHFNILVSGLMLYQVLDASVDYHMYLLKFGSTVAPGIELDSQGKQISDVPFCLHNLLFLFQCMPVLLCIKARETCTRQILEEYIDKLFRITDSKVMRLLYSWRDVISAIGEQVCTLGTSILLRFTQICPIMRKEQGVLVFQALTHFLREFIVTPEESVDARVIRTFHIEGDELMSKYPALLSACLNCLQCFLNKFDFSWRDSLESLVLLVFLQKILESKAATPLITVDALKLIDLVLRKFMPPNLALLVDTIEGSSIKNLGPQLFRLLHSVEWSIRDSTLETVRTICSISESRFPAFQTLLIDNKLLEVVYSIIETDHEPFVRASAVSCLYELAKVPNVWKASLSDKNVIEKLLLILHHETEGIVRVAAAKAITALFSQRGIGPQDMKVVYDVMSHVAQNDLHWEVKVECLEFWKWVMFHTIVDQGMIDGTFPDFVFSKQEKKIVKLTPEEIAARIMKALKMLSEVGCLQVIHETFYNEPDLAVQRKSGELIKKIAECTIKYKVKEIVDRVMRERLQTSKESDSRVSDGRENLIENDLMEVSSSSFSTQKNDDVIEQIVARTDMDLVSGLTPSQKTDKELPQINRVIMSDDDFIRHIVRLDVDQFLNTREKWILDTADGINSLLDDIMMFSSRAEDSSSGLNAIDCY</sequence>
<gene>
    <name evidence="4" type="ORF">GE061_007210</name>
</gene>
<dbReference type="EMBL" id="WIXP02000015">
    <property type="protein sequence ID" value="KAF6199185.1"/>
    <property type="molecule type" value="Genomic_DNA"/>
</dbReference>
<keyword evidence="2" id="KW-0963">Cytoplasm</keyword>
<evidence type="ECO:0000256" key="1">
    <source>
        <dbReference type="ARBA" id="ARBA00004496"/>
    </source>
</evidence>
<reference evidence="4" key="1">
    <citation type="journal article" date="2021" name="Mol. Ecol. Resour.">
        <title>Apolygus lucorum genome provides insights into omnivorousness and mesophyll feeding.</title>
        <authorList>
            <person name="Liu Y."/>
            <person name="Liu H."/>
            <person name="Wang H."/>
            <person name="Huang T."/>
            <person name="Liu B."/>
            <person name="Yang B."/>
            <person name="Yin L."/>
            <person name="Li B."/>
            <person name="Zhang Y."/>
            <person name="Zhang S."/>
            <person name="Jiang F."/>
            <person name="Zhang X."/>
            <person name="Ren Y."/>
            <person name="Wang B."/>
            <person name="Wang S."/>
            <person name="Lu Y."/>
            <person name="Wu K."/>
            <person name="Fan W."/>
            <person name="Wang G."/>
        </authorList>
    </citation>
    <scope>NUCLEOTIDE SEQUENCE</scope>
    <source>
        <strain evidence="4">12Hb</strain>
    </source>
</reference>
<comment type="similarity">
    <text evidence="3">Belongs to the BRAT1 family.</text>
</comment>
<evidence type="ECO:0000256" key="2">
    <source>
        <dbReference type="ARBA" id="ARBA00022490"/>
    </source>
</evidence>
<organism evidence="4 5">
    <name type="scientific">Apolygus lucorum</name>
    <name type="common">Small green plant bug</name>
    <name type="synonym">Lygocoris lucorum</name>
    <dbReference type="NCBI Taxonomy" id="248454"/>
    <lineage>
        <taxon>Eukaryota</taxon>
        <taxon>Metazoa</taxon>
        <taxon>Ecdysozoa</taxon>
        <taxon>Arthropoda</taxon>
        <taxon>Hexapoda</taxon>
        <taxon>Insecta</taxon>
        <taxon>Pterygota</taxon>
        <taxon>Neoptera</taxon>
        <taxon>Paraneoptera</taxon>
        <taxon>Hemiptera</taxon>
        <taxon>Heteroptera</taxon>
        <taxon>Panheteroptera</taxon>
        <taxon>Cimicomorpha</taxon>
        <taxon>Miridae</taxon>
        <taxon>Mirini</taxon>
        <taxon>Apolygus</taxon>
    </lineage>
</organism>
<dbReference type="InterPro" id="IPR038904">
    <property type="entry name" value="BRAT1"/>
</dbReference>
<protein>
    <recommendedName>
        <fullName evidence="6">BRCA1-associated ATM activator 1</fullName>
    </recommendedName>
</protein>
<dbReference type="Gene3D" id="1.25.10.10">
    <property type="entry name" value="Leucine-rich Repeat Variant"/>
    <property type="match status" value="1"/>
</dbReference>
<keyword evidence="5" id="KW-1185">Reference proteome</keyword>
<dbReference type="PANTHER" id="PTHR21331:SF2">
    <property type="entry name" value="BRCA1-ASSOCIATED ATM ACTIVATOR 1"/>
    <property type="match status" value="1"/>
</dbReference>
<dbReference type="Proteomes" id="UP000466442">
    <property type="component" value="Unassembled WGS sequence"/>
</dbReference>
<proteinExistence type="inferred from homology"/>
<evidence type="ECO:0008006" key="6">
    <source>
        <dbReference type="Google" id="ProtNLM"/>
    </source>
</evidence>
<dbReference type="InterPro" id="IPR016024">
    <property type="entry name" value="ARM-type_fold"/>
</dbReference>
<dbReference type="GO" id="GO:0005634">
    <property type="term" value="C:nucleus"/>
    <property type="evidence" value="ECO:0007669"/>
    <property type="project" value="TreeGrafter"/>
</dbReference>